<dbReference type="InterPro" id="IPR044890">
    <property type="entry name" value="TMEM14_sf"/>
</dbReference>
<reference evidence="7" key="1">
    <citation type="submission" date="2023-01" db="EMBL/GenBank/DDBJ databases">
        <title>Metagenome sequencing of chrysophaentin producing Chrysophaeum taylorii.</title>
        <authorList>
            <person name="Davison J."/>
            <person name="Bewley C."/>
        </authorList>
    </citation>
    <scope>NUCLEOTIDE SEQUENCE</scope>
    <source>
        <strain evidence="7">NIES-1699</strain>
    </source>
</reference>
<feature type="transmembrane region" description="Helical" evidence="6">
    <location>
        <begin position="68"/>
        <end position="86"/>
    </location>
</feature>
<keyword evidence="8" id="KW-1185">Reference proteome</keyword>
<keyword evidence="5 6" id="KW-0472">Membrane</keyword>
<comment type="subcellular location">
    <subcellularLocation>
        <location evidence="1">Membrane</location>
    </subcellularLocation>
</comment>
<organism evidence="7 8">
    <name type="scientific">Chrysophaeum taylorii</name>
    <dbReference type="NCBI Taxonomy" id="2483200"/>
    <lineage>
        <taxon>Eukaryota</taxon>
        <taxon>Sar</taxon>
        <taxon>Stramenopiles</taxon>
        <taxon>Ochrophyta</taxon>
        <taxon>Pelagophyceae</taxon>
        <taxon>Pelagomonadales</taxon>
        <taxon>Pelagomonadaceae</taxon>
        <taxon>Chrysophaeum</taxon>
    </lineage>
</organism>
<name>A0AAD7XS56_9STRA</name>
<dbReference type="Proteomes" id="UP001230188">
    <property type="component" value="Unassembled WGS sequence"/>
</dbReference>
<evidence type="ECO:0000256" key="1">
    <source>
        <dbReference type="ARBA" id="ARBA00004370"/>
    </source>
</evidence>
<dbReference type="Pfam" id="PF03647">
    <property type="entry name" value="Tmemb_14"/>
    <property type="match status" value="1"/>
</dbReference>
<dbReference type="GO" id="GO:0016020">
    <property type="term" value="C:membrane"/>
    <property type="evidence" value="ECO:0007669"/>
    <property type="project" value="UniProtKB-SubCell"/>
</dbReference>
<evidence type="ECO:0000313" key="7">
    <source>
        <dbReference type="EMBL" id="KAJ8614442.1"/>
    </source>
</evidence>
<evidence type="ECO:0000256" key="2">
    <source>
        <dbReference type="ARBA" id="ARBA00007590"/>
    </source>
</evidence>
<keyword evidence="4 6" id="KW-1133">Transmembrane helix</keyword>
<dbReference type="AlphaFoldDB" id="A0AAD7XS56"/>
<feature type="transmembrane region" description="Helical" evidence="6">
    <location>
        <begin position="41"/>
        <end position="61"/>
    </location>
</feature>
<evidence type="ECO:0000256" key="3">
    <source>
        <dbReference type="ARBA" id="ARBA00022692"/>
    </source>
</evidence>
<gene>
    <name evidence="7" type="ORF">CTAYLR_000797</name>
</gene>
<accession>A0AAD7XS56</accession>
<proteinExistence type="inferred from homology"/>
<keyword evidence="3 6" id="KW-0812">Transmembrane</keyword>
<comment type="similarity">
    <text evidence="2">Belongs to the TMEM14 family.</text>
</comment>
<sequence length="124" mass="13049">MSSSSDEAALLTFSVICLFYSAAIGAGAVYAYKVKESKASLAAGGSASVCLFITTLVTFFLPKRVEAWGCLAIITAGLMVLGLVRWRLFPGEDGQKKFIPMGMVAVLSGVVLLIQLIALIVIEA</sequence>
<evidence type="ECO:0000313" key="8">
    <source>
        <dbReference type="Proteomes" id="UP001230188"/>
    </source>
</evidence>
<dbReference type="Gene3D" id="1.10.10.1740">
    <property type="entry name" value="Transmembrane protein 14-like"/>
    <property type="match status" value="1"/>
</dbReference>
<comment type="caution">
    <text evidence="7">The sequence shown here is derived from an EMBL/GenBank/DDBJ whole genome shotgun (WGS) entry which is preliminary data.</text>
</comment>
<dbReference type="InterPro" id="IPR005349">
    <property type="entry name" value="TMEM14"/>
</dbReference>
<dbReference type="EMBL" id="JAQMWT010000005">
    <property type="protein sequence ID" value="KAJ8614442.1"/>
    <property type="molecule type" value="Genomic_DNA"/>
</dbReference>
<feature type="transmembrane region" description="Helical" evidence="6">
    <location>
        <begin position="98"/>
        <end position="122"/>
    </location>
</feature>
<evidence type="ECO:0000256" key="5">
    <source>
        <dbReference type="ARBA" id="ARBA00023136"/>
    </source>
</evidence>
<protein>
    <submittedName>
        <fullName evidence="7">Uncharacterized protein</fullName>
    </submittedName>
</protein>
<evidence type="ECO:0000256" key="6">
    <source>
        <dbReference type="SAM" id="Phobius"/>
    </source>
</evidence>
<evidence type="ECO:0000256" key="4">
    <source>
        <dbReference type="ARBA" id="ARBA00022989"/>
    </source>
</evidence>